<accession>A0AAE1AX71</accession>
<proteinExistence type="predicted"/>
<reference evidence="1" key="1">
    <citation type="journal article" date="2023" name="G3 (Bethesda)">
        <title>A reference genome for the long-term kleptoplast-retaining sea slug Elysia crispata morphotype clarki.</title>
        <authorList>
            <person name="Eastman K.E."/>
            <person name="Pendleton A.L."/>
            <person name="Shaikh M.A."/>
            <person name="Suttiyut T."/>
            <person name="Ogas R."/>
            <person name="Tomko P."/>
            <person name="Gavelis G."/>
            <person name="Widhalm J.R."/>
            <person name="Wisecaver J.H."/>
        </authorList>
    </citation>
    <scope>NUCLEOTIDE SEQUENCE</scope>
    <source>
        <strain evidence="1">ECLA1</strain>
    </source>
</reference>
<sequence>MGFRHSPASNRRLEDEKWIVSCRPTVIQSKHCLTTLADRFEIKLTIVDDQTGKSWRDGNLPPLDSGIVERIARPFV</sequence>
<dbReference type="AlphaFoldDB" id="A0AAE1AX71"/>
<dbReference type="EMBL" id="JAWDGP010001023">
    <property type="protein sequence ID" value="KAK3795648.1"/>
    <property type="molecule type" value="Genomic_DNA"/>
</dbReference>
<comment type="caution">
    <text evidence="1">The sequence shown here is derived from an EMBL/GenBank/DDBJ whole genome shotgun (WGS) entry which is preliminary data.</text>
</comment>
<name>A0AAE1AX71_9GAST</name>
<evidence type="ECO:0000313" key="1">
    <source>
        <dbReference type="EMBL" id="KAK3795648.1"/>
    </source>
</evidence>
<dbReference type="Proteomes" id="UP001283361">
    <property type="component" value="Unassembled WGS sequence"/>
</dbReference>
<evidence type="ECO:0000313" key="2">
    <source>
        <dbReference type="Proteomes" id="UP001283361"/>
    </source>
</evidence>
<gene>
    <name evidence="1" type="ORF">RRG08_025699</name>
</gene>
<protein>
    <submittedName>
        <fullName evidence="1">Uncharacterized protein</fullName>
    </submittedName>
</protein>
<organism evidence="1 2">
    <name type="scientific">Elysia crispata</name>
    <name type="common">lettuce slug</name>
    <dbReference type="NCBI Taxonomy" id="231223"/>
    <lineage>
        <taxon>Eukaryota</taxon>
        <taxon>Metazoa</taxon>
        <taxon>Spiralia</taxon>
        <taxon>Lophotrochozoa</taxon>
        <taxon>Mollusca</taxon>
        <taxon>Gastropoda</taxon>
        <taxon>Heterobranchia</taxon>
        <taxon>Euthyneura</taxon>
        <taxon>Panpulmonata</taxon>
        <taxon>Sacoglossa</taxon>
        <taxon>Placobranchoidea</taxon>
        <taxon>Plakobranchidae</taxon>
        <taxon>Elysia</taxon>
    </lineage>
</organism>
<keyword evidence="2" id="KW-1185">Reference proteome</keyword>